<dbReference type="InterPro" id="IPR007690">
    <property type="entry name" value="T2SS_GspM"/>
</dbReference>
<dbReference type="OrthoDB" id="7432850at2"/>
<dbReference type="RefSeq" id="WP_135195762.1">
    <property type="nucleotide sequence ID" value="NZ_SPVH01000007.1"/>
</dbReference>
<dbReference type="AlphaFoldDB" id="A0A4Y9RPV9"/>
<evidence type="ECO:0000313" key="1">
    <source>
        <dbReference type="EMBL" id="TFW10933.1"/>
    </source>
</evidence>
<dbReference type="GO" id="GO:0015627">
    <property type="term" value="C:type II protein secretion system complex"/>
    <property type="evidence" value="ECO:0007669"/>
    <property type="project" value="InterPro"/>
</dbReference>
<sequence>MNGMIAQAMAWWDGRSLREQRMLAVMGLLMFAVLAWLLIVRPVWAWRADAADQRVTAEADLSTIRRALGEAAPRSTGASGVDVQGVVAEVSAAGGVSPVMGMSPDGGLGFALSNVSTAGAFGWLAALDGRGIQASSLNVVENADATLSVEGALAAK</sequence>
<dbReference type="Pfam" id="PF04612">
    <property type="entry name" value="T2SSM"/>
    <property type="match status" value="1"/>
</dbReference>
<reference evidence="1 2" key="1">
    <citation type="submission" date="2019-03" db="EMBL/GenBank/DDBJ databases">
        <title>Draft genome of Brevundimonas sp. a heavy metal resistant soil bacteria.</title>
        <authorList>
            <person name="Soto J."/>
        </authorList>
    </citation>
    <scope>NUCLEOTIDE SEQUENCE [LARGE SCALE GENOMIC DNA]</scope>
    <source>
        <strain evidence="1 2">B-10</strain>
    </source>
</reference>
<accession>A0A4Y9RPV9</accession>
<protein>
    <recommendedName>
        <fullName evidence="3">Type II secretion system protein M</fullName>
    </recommendedName>
</protein>
<evidence type="ECO:0000313" key="2">
    <source>
        <dbReference type="Proteomes" id="UP000298216"/>
    </source>
</evidence>
<proteinExistence type="predicted"/>
<evidence type="ECO:0008006" key="3">
    <source>
        <dbReference type="Google" id="ProtNLM"/>
    </source>
</evidence>
<dbReference type="Proteomes" id="UP000298216">
    <property type="component" value="Unassembled WGS sequence"/>
</dbReference>
<comment type="caution">
    <text evidence="1">The sequence shown here is derived from an EMBL/GenBank/DDBJ whole genome shotgun (WGS) entry which is preliminary data.</text>
</comment>
<name>A0A4Y9RPV9_9CAUL</name>
<gene>
    <name evidence="1" type="ORF">EGY25_14635</name>
</gene>
<dbReference type="GO" id="GO:0015628">
    <property type="term" value="P:protein secretion by the type II secretion system"/>
    <property type="evidence" value="ECO:0007669"/>
    <property type="project" value="InterPro"/>
</dbReference>
<organism evidence="1 2">
    <name type="scientific">Brevundimonas intermedia</name>
    <dbReference type="NCBI Taxonomy" id="74315"/>
    <lineage>
        <taxon>Bacteria</taxon>
        <taxon>Pseudomonadati</taxon>
        <taxon>Pseudomonadota</taxon>
        <taxon>Alphaproteobacteria</taxon>
        <taxon>Caulobacterales</taxon>
        <taxon>Caulobacteraceae</taxon>
        <taxon>Brevundimonas</taxon>
    </lineage>
</organism>
<dbReference type="EMBL" id="SPVH01000007">
    <property type="protein sequence ID" value="TFW10933.1"/>
    <property type="molecule type" value="Genomic_DNA"/>
</dbReference>
<keyword evidence="2" id="KW-1185">Reference proteome</keyword>